<keyword evidence="2" id="KW-0812">Transmembrane</keyword>
<dbReference type="Pfam" id="PF11374">
    <property type="entry name" value="DUF3176"/>
    <property type="match status" value="1"/>
</dbReference>
<feature type="region of interest" description="Disordered" evidence="1">
    <location>
        <begin position="47"/>
        <end position="73"/>
    </location>
</feature>
<sequence length="602" mass="66885">MELQSFSDDQFRDGINGDQNRRWYSPAITSVARDRSESQQNLLPHYQTSEESPGWLHHRHNAPTQRLKPPSRTSHLRSWVPELAASMVSVISLVSITAALLVFNGRAATDLKILGPFALNGFVAFIATINKACLTIPVCSAMMQEMWLMFASEASKSSPKSRLSDLDLHSQAATGSLASLKFLLRARRSMLISSLGCLITISTMAHSTFTQQLIKLELLSAPTSVSIGNIPWTETFGDFSDSSSDKFTQFVVNIFNSVFVQDVQPPPLTCPRENCAWPLTSSLAVCGTCDRSTYTPQSCNASDGYCNFTLASGLTTNLSVLDTQRNGVAFRAIPTAVHELGTHDRLDIARFELFGVPFSTIDDGIDEPIQAPVNTECHFWLCVNTYSTNMSLSGQHQFVISSAHSWEASPDYYLLNASSSTTNQEVFRVNISTWSEWAVYMPDTFRGALNINDSISLSESFHDVIILFGLWRGTENPGALGSNLSMSLSNYIRTWNTTSRPEYNGNSATLSVVIHWQWLIFHVTLVTASVLFLALVLMRTVRSQVPVWKGSLLTLLLCQIDDHAEKAAYEHVDERNGLTMAIGNTRVRFQRDDQGRLKFRSC</sequence>
<dbReference type="PANTHER" id="PTHR35394">
    <property type="entry name" value="DUF3176 DOMAIN-CONTAINING PROTEIN"/>
    <property type="match status" value="1"/>
</dbReference>
<protein>
    <submittedName>
        <fullName evidence="3">Uncharacterized protein</fullName>
    </submittedName>
</protein>
<reference evidence="3" key="1">
    <citation type="journal article" date="2020" name="Stud. Mycol.">
        <title>101 Dothideomycetes genomes: a test case for predicting lifestyles and emergence of pathogens.</title>
        <authorList>
            <person name="Haridas S."/>
            <person name="Albert R."/>
            <person name="Binder M."/>
            <person name="Bloem J."/>
            <person name="Labutti K."/>
            <person name="Salamov A."/>
            <person name="Andreopoulos B."/>
            <person name="Baker S."/>
            <person name="Barry K."/>
            <person name="Bills G."/>
            <person name="Bluhm B."/>
            <person name="Cannon C."/>
            <person name="Castanera R."/>
            <person name="Culley D."/>
            <person name="Daum C."/>
            <person name="Ezra D."/>
            <person name="Gonzalez J."/>
            <person name="Henrissat B."/>
            <person name="Kuo A."/>
            <person name="Liang C."/>
            <person name="Lipzen A."/>
            <person name="Lutzoni F."/>
            <person name="Magnuson J."/>
            <person name="Mondo S."/>
            <person name="Nolan M."/>
            <person name="Ohm R."/>
            <person name="Pangilinan J."/>
            <person name="Park H.-J."/>
            <person name="Ramirez L."/>
            <person name="Alfaro M."/>
            <person name="Sun H."/>
            <person name="Tritt A."/>
            <person name="Yoshinaga Y."/>
            <person name="Zwiers L.-H."/>
            <person name="Turgeon B."/>
            <person name="Goodwin S."/>
            <person name="Spatafora J."/>
            <person name="Crous P."/>
            <person name="Grigoriev I."/>
        </authorList>
    </citation>
    <scope>NUCLEOTIDE SEQUENCE</scope>
    <source>
        <strain evidence="3">CBS 260.36</strain>
    </source>
</reference>
<keyword evidence="2" id="KW-1133">Transmembrane helix</keyword>
<keyword evidence="4" id="KW-1185">Reference proteome</keyword>
<accession>A0A9P4J6G1</accession>
<gene>
    <name evidence="3" type="ORF">K461DRAFT_291186</name>
</gene>
<dbReference type="PANTHER" id="PTHR35394:SF5">
    <property type="entry name" value="DUF3176 DOMAIN-CONTAINING PROTEIN"/>
    <property type="match status" value="1"/>
</dbReference>
<dbReference type="EMBL" id="ML996082">
    <property type="protein sequence ID" value="KAF2156248.1"/>
    <property type="molecule type" value="Genomic_DNA"/>
</dbReference>
<keyword evidence="2" id="KW-0472">Membrane</keyword>
<evidence type="ECO:0000313" key="4">
    <source>
        <dbReference type="Proteomes" id="UP000799439"/>
    </source>
</evidence>
<feature type="transmembrane region" description="Helical" evidence="2">
    <location>
        <begin position="83"/>
        <end position="105"/>
    </location>
</feature>
<organism evidence="3 4">
    <name type="scientific">Myriangium duriaei CBS 260.36</name>
    <dbReference type="NCBI Taxonomy" id="1168546"/>
    <lineage>
        <taxon>Eukaryota</taxon>
        <taxon>Fungi</taxon>
        <taxon>Dikarya</taxon>
        <taxon>Ascomycota</taxon>
        <taxon>Pezizomycotina</taxon>
        <taxon>Dothideomycetes</taxon>
        <taxon>Dothideomycetidae</taxon>
        <taxon>Myriangiales</taxon>
        <taxon>Myriangiaceae</taxon>
        <taxon>Myriangium</taxon>
    </lineage>
</organism>
<proteinExistence type="predicted"/>
<evidence type="ECO:0000256" key="1">
    <source>
        <dbReference type="SAM" id="MobiDB-lite"/>
    </source>
</evidence>
<dbReference type="OrthoDB" id="5376804at2759"/>
<feature type="transmembrane region" description="Helical" evidence="2">
    <location>
        <begin position="516"/>
        <end position="538"/>
    </location>
</feature>
<dbReference type="Proteomes" id="UP000799439">
    <property type="component" value="Unassembled WGS sequence"/>
</dbReference>
<dbReference type="AlphaFoldDB" id="A0A9P4J6G1"/>
<name>A0A9P4J6G1_9PEZI</name>
<feature type="transmembrane region" description="Helical" evidence="2">
    <location>
        <begin position="117"/>
        <end position="139"/>
    </location>
</feature>
<evidence type="ECO:0000313" key="3">
    <source>
        <dbReference type="EMBL" id="KAF2156248.1"/>
    </source>
</evidence>
<dbReference type="InterPro" id="IPR021514">
    <property type="entry name" value="DUF3176"/>
</dbReference>
<comment type="caution">
    <text evidence="3">The sequence shown here is derived from an EMBL/GenBank/DDBJ whole genome shotgun (WGS) entry which is preliminary data.</text>
</comment>
<evidence type="ECO:0000256" key="2">
    <source>
        <dbReference type="SAM" id="Phobius"/>
    </source>
</evidence>